<dbReference type="InterPro" id="IPR043128">
    <property type="entry name" value="Rev_trsase/Diguanyl_cyclase"/>
</dbReference>
<feature type="transmembrane region" description="Helical" evidence="4">
    <location>
        <begin position="572"/>
        <end position="589"/>
    </location>
</feature>
<dbReference type="CDD" id="cd01949">
    <property type="entry name" value="GGDEF"/>
    <property type="match status" value="1"/>
</dbReference>
<evidence type="ECO:0000256" key="1">
    <source>
        <dbReference type="ARBA" id="ARBA00012528"/>
    </source>
</evidence>
<dbReference type="Pfam" id="PF00990">
    <property type="entry name" value="GGDEF"/>
    <property type="match status" value="1"/>
</dbReference>
<dbReference type="NCBIfam" id="TIGR00254">
    <property type="entry name" value="GGDEF"/>
    <property type="match status" value="1"/>
</dbReference>
<comment type="catalytic activity">
    <reaction evidence="2">
        <text>2 GTP = 3',3'-c-di-GMP + 2 diphosphate</text>
        <dbReference type="Rhea" id="RHEA:24898"/>
        <dbReference type="ChEBI" id="CHEBI:33019"/>
        <dbReference type="ChEBI" id="CHEBI:37565"/>
        <dbReference type="ChEBI" id="CHEBI:58805"/>
        <dbReference type="EC" id="2.7.7.65"/>
    </reaction>
</comment>
<keyword evidence="5" id="KW-0732">Signal</keyword>
<dbReference type="InterPro" id="IPR015168">
    <property type="entry name" value="SsuA/THI5"/>
</dbReference>
<proteinExistence type="predicted"/>
<dbReference type="Gene3D" id="3.40.190.10">
    <property type="entry name" value="Periplasmic binding protein-like II"/>
    <property type="match status" value="4"/>
</dbReference>
<dbReference type="GO" id="GO:0052621">
    <property type="term" value="F:diguanylate cyclase activity"/>
    <property type="evidence" value="ECO:0007669"/>
    <property type="project" value="UniProtKB-EC"/>
</dbReference>
<dbReference type="SUPFAM" id="SSF53850">
    <property type="entry name" value="Periplasmic binding protein-like II"/>
    <property type="match status" value="2"/>
</dbReference>
<dbReference type="InterPro" id="IPR001638">
    <property type="entry name" value="Solute-binding_3/MltF_N"/>
</dbReference>
<dbReference type="CDD" id="cd01007">
    <property type="entry name" value="PBP2_BvgS_HisK_like"/>
    <property type="match status" value="1"/>
</dbReference>
<keyword evidence="3" id="KW-0175">Coiled coil</keyword>
<keyword evidence="4" id="KW-1133">Transmembrane helix</keyword>
<keyword evidence="4" id="KW-0472">Membrane</keyword>
<keyword evidence="4" id="KW-0812">Transmembrane</keyword>
<dbReference type="SMART" id="SM00062">
    <property type="entry name" value="PBPb"/>
    <property type="match status" value="1"/>
</dbReference>
<dbReference type="PANTHER" id="PTHR45138:SF9">
    <property type="entry name" value="DIGUANYLATE CYCLASE DGCM-RELATED"/>
    <property type="match status" value="1"/>
</dbReference>
<dbReference type="EC" id="2.7.7.65" evidence="1"/>
<dbReference type="Pfam" id="PF00497">
    <property type="entry name" value="SBP_bac_3"/>
    <property type="match status" value="1"/>
</dbReference>
<keyword evidence="8" id="KW-1185">Reference proteome</keyword>
<protein>
    <recommendedName>
        <fullName evidence="1">diguanylate cyclase</fullName>
        <ecNumber evidence="1">2.7.7.65</ecNumber>
    </recommendedName>
</protein>
<dbReference type="Pfam" id="PF09084">
    <property type="entry name" value="NMT1"/>
    <property type="match status" value="1"/>
</dbReference>
<feature type="signal peptide" evidence="5">
    <location>
        <begin position="1"/>
        <end position="24"/>
    </location>
</feature>
<dbReference type="EMBL" id="JACJUU010000014">
    <property type="protein sequence ID" value="MBC2770892.1"/>
    <property type="molecule type" value="Genomic_DNA"/>
</dbReference>
<name>A0A842HTD1_9BURK</name>
<evidence type="ECO:0000256" key="4">
    <source>
        <dbReference type="SAM" id="Phobius"/>
    </source>
</evidence>
<feature type="coiled-coil region" evidence="3">
    <location>
        <begin position="600"/>
        <end position="627"/>
    </location>
</feature>
<evidence type="ECO:0000313" key="7">
    <source>
        <dbReference type="EMBL" id="MBC2770892.1"/>
    </source>
</evidence>
<dbReference type="SUPFAM" id="SSF55073">
    <property type="entry name" value="Nucleotide cyclase"/>
    <property type="match status" value="1"/>
</dbReference>
<organism evidence="7 8">
    <name type="scientific">Pusillimonas minor</name>
    <dbReference type="NCBI Taxonomy" id="2697024"/>
    <lineage>
        <taxon>Bacteria</taxon>
        <taxon>Pseudomonadati</taxon>
        <taxon>Pseudomonadota</taxon>
        <taxon>Betaproteobacteria</taxon>
        <taxon>Burkholderiales</taxon>
        <taxon>Alcaligenaceae</taxon>
        <taxon>Pusillimonas</taxon>
    </lineage>
</organism>
<evidence type="ECO:0000256" key="3">
    <source>
        <dbReference type="SAM" id="Coils"/>
    </source>
</evidence>
<gene>
    <name evidence="7" type="ORF">GTU67_13330</name>
</gene>
<dbReference type="FunFam" id="3.30.70.270:FF:000001">
    <property type="entry name" value="Diguanylate cyclase domain protein"/>
    <property type="match status" value="1"/>
</dbReference>
<dbReference type="PROSITE" id="PS50887">
    <property type="entry name" value="GGDEF"/>
    <property type="match status" value="1"/>
</dbReference>
<dbReference type="InterPro" id="IPR050469">
    <property type="entry name" value="Diguanylate_Cyclase"/>
</dbReference>
<dbReference type="SMART" id="SM00267">
    <property type="entry name" value="GGDEF"/>
    <property type="match status" value="1"/>
</dbReference>
<feature type="domain" description="GGDEF" evidence="6">
    <location>
        <begin position="655"/>
        <end position="784"/>
    </location>
</feature>
<dbReference type="RefSeq" id="WP_185780551.1">
    <property type="nucleotide sequence ID" value="NZ_JACJUU010000014.1"/>
</dbReference>
<feature type="chain" id="PRO_5032272632" description="diguanylate cyclase" evidence="5">
    <location>
        <begin position="25"/>
        <end position="784"/>
    </location>
</feature>
<dbReference type="AlphaFoldDB" id="A0A842HTD1"/>
<dbReference type="Gene3D" id="3.30.70.270">
    <property type="match status" value="1"/>
</dbReference>
<evidence type="ECO:0000313" key="8">
    <source>
        <dbReference type="Proteomes" id="UP000545386"/>
    </source>
</evidence>
<dbReference type="Proteomes" id="UP000545386">
    <property type="component" value="Unassembled WGS sequence"/>
</dbReference>
<evidence type="ECO:0000259" key="6">
    <source>
        <dbReference type="PROSITE" id="PS50887"/>
    </source>
</evidence>
<dbReference type="InterPro" id="IPR029787">
    <property type="entry name" value="Nucleotide_cyclase"/>
</dbReference>
<sequence>MLGVARWLAAFLFFVLASASIAQANAQPIVIQLKWLHQFQSAGFYAALEQGYFAEEGLDVVLSERDPAKNIVSEVLDGPADYGVADSILLMHHAAGDPVVLVAAVLQHSAGALMTMTSSGLTAPTDLIGKRVAFYDNDSDGIDVLALLAEQRVLNKGLIRVAWDERLRRLAAGEIDAVAVYLTNEPYVMNERGHQVNLISPRHFGIDLYGDMLFTSRAEAEGNPERVEAVRRAVIRGWHYALDHKEEMVELIYRRYNTQNKSREALMNEARGIETLIDRYTTPLGQINPKRVAFLYDKLRSLDLVSAQGNAPLGLVFKAGSGVDALDLTTEERQFVASLSTVRFAVDEAGWPPFEFYGSQGQLQGIVSDYLEVLSKRLGVRFERISTSSWNEVLEGVKARTIDMLPSAASTPDRRNYMGFTDTYLTSPMVIVTRDNVDYISSLSQLEGQRVGVVGGYASDETLSRYYPGLTLTRYPSSLDGLRRLAAGEVDAFVDNLAASIHIIKMQGLANLKISGPTPYTFDLAMGVRSDWPLLRNAIDKALAGMTPQEHTAIYDRWVKLSVASPFPWGRILPWVGALALAVLVMLVYSMRMRALSRRVQLTNASLLEAEQALREKNRQLQEASVRDKLTGVFNRYHLDAVLFKEFERYQRYHRPFSIVMFDLDHFKQVNDQFGHQAGDEVLRRFCEIVLKNIRQSDTFGRWGGEEFMLICPDTVAKDAFIVADKVRAALAGATLYDGLVQTVSGGIRDSVGCGSIDQQISGADNNLYQAKSAGRNRIIFDLG</sequence>
<reference evidence="7 8" key="1">
    <citation type="submission" date="2020-08" db="EMBL/GenBank/DDBJ databases">
        <title>Paraeoetvoesia sp. YC-7-48 draft genome sequence.</title>
        <authorList>
            <person name="Yao L."/>
        </authorList>
    </citation>
    <scope>NUCLEOTIDE SEQUENCE [LARGE SCALE GENOMIC DNA]</scope>
    <source>
        <strain evidence="8">YC-7-48</strain>
    </source>
</reference>
<comment type="caution">
    <text evidence="7">The sequence shown here is derived from an EMBL/GenBank/DDBJ whole genome shotgun (WGS) entry which is preliminary data.</text>
</comment>
<evidence type="ECO:0000256" key="5">
    <source>
        <dbReference type="SAM" id="SignalP"/>
    </source>
</evidence>
<evidence type="ECO:0000256" key="2">
    <source>
        <dbReference type="ARBA" id="ARBA00034247"/>
    </source>
</evidence>
<dbReference type="PANTHER" id="PTHR45138">
    <property type="entry name" value="REGULATORY COMPONENTS OF SENSORY TRANSDUCTION SYSTEM"/>
    <property type="match status" value="1"/>
</dbReference>
<dbReference type="InterPro" id="IPR000160">
    <property type="entry name" value="GGDEF_dom"/>
</dbReference>
<accession>A0A842HTD1</accession>